<keyword evidence="3" id="KW-1185">Reference proteome</keyword>
<dbReference type="Proteomes" id="UP000243459">
    <property type="component" value="Chromosome 3"/>
</dbReference>
<dbReference type="EMBL" id="CM007383">
    <property type="protein sequence ID" value="ONK73957.1"/>
    <property type="molecule type" value="Genomic_DNA"/>
</dbReference>
<feature type="compositionally biased region" description="Basic and acidic residues" evidence="1">
    <location>
        <begin position="54"/>
        <end position="72"/>
    </location>
</feature>
<organism evidence="2 3">
    <name type="scientific">Asparagus officinalis</name>
    <name type="common">Garden asparagus</name>
    <dbReference type="NCBI Taxonomy" id="4686"/>
    <lineage>
        <taxon>Eukaryota</taxon>
        <taxon>Viridiplantae</taxon>
        <taxon>Streptophyta</taxon>
        <taxon>Embryophyta</taxon>
        <taxon>Tracheophyta</taxon>
        <taxon>Spermatophyta</taxon>
        <taxon>Magnoliopsida</taxon>
        <taxon>Liliopsida</taxon>
        <taxon>Asparagales</taxon>
        <taxon>Asparagaceae</taxon>
        <taxon>Asparagoideae</taxon>
        <taxon>Asparagus</taxon>
    </lineage>
</organism>
<evidence type="ECO:0000313" key="2">
    <source>
        <dbReference type="EMBL" id="ONK73957.1"/>
    </source>
</evidence>
<accession>A0A5P1F978</accession>
<feature type="region of interest" description="Disordered" evidence="1">
    <location>
        <begin position="41"/>
        <end position="72"/>
    </location>
</feature>
<dbReference type="AlphaFoldDB" id="A0A5P1F978"/>
<gene>
    <name evidence="2" type="ORF">A4U43_C03F1330</name>
</gene>
<evidence type="ECO:0000256" key="1">
    <source>
        <dbReference type="SAM" id="MobiDB-lite"/>
    </source>
</evidence>
<proteinExistence type="predicted"/>
<evidence type="ECO:0000313" key="3">
    <source>
        <dbReference type="Proteomes" id="UP000243459"/>
    </source>
</evidence>
<name>A0A5P1F978_ASPOF</name>
<dbReference type="Gramene" id="ONK73957">
    <property type="protein sequence ID" value="ONK73957"/>
    <property type="gene ID" value="A4U43_C03F1330"/>
</dbReference>
<sequence>MKNCKSIILKISEHIENEAFGTEEMKEKFLKLTVESWKPEELERVPQKGTSEFPNKEELKYKKQEKKEKTKEEEQGIELLNNLINNVLYYNTNRDRLPTFQEFCPSQEQSNLEHVIMRLVAWYLPKGGVIQREDDVGQVFGFHDLLGLKIADMK</sequence>
<protein>
    <submittedName>
        <fullName evidence="2">Uncharacterized protein</fullName>
    </submittedName>
</protein>
<reference evidence="3" key="1">
    <citation type="journal article" date="2017" name="Nat. Commun.">
        <title>The asparagus genome sheds light on the origin and evolution of a young Y chromosome.</title>
        <authorList>
            <person name="Harkess A."/>
            <person name="Zhou J."/>
            <person name="Xu C."/>
            <person name="Bowers J.E."/>
            <person name="Van der Hulst R."/>
            <person name="Ayyampalayam S."/>
            <person name="Mercati F."/>
            <person name="Riccardi P."/>
            <person name="McKain M.R."/>
            <person name="Kakrana A."/>
            <person name="Tang H."/>
            <person name="Ray J."/>
            <person name="Groenendijk J."/>
            <person name="Arikit S."/>
            <person name="Mathioni S.M."/>
            <person name="Nakano M."/>
            <person name="Shan H."/>
            <person name="Telgmann-Rauber A."/>
            <person name="Kanno A."/>
            <person name="Yue Z."/>
            <person name="Chen H."/>
            <person name="Li W."/>
            <person name="Chen Y."/>
            <person name="Xu X."/>
            <person name="Zhang Y."/>
            <person name="Luo S."/>
            <person name="Chen H."/>
            <person name="Gao J."/>
            <person name="Mao Z."/>
            <person name="Pires J.C."/>
            <person name="Luo M."/>
            <person name="Kudrna D."/>
            <person name="Wing R.A."/>
            <person name="Meyers B.C."/>
            <person name="Yi K."/>
            <person name="Kong H."/>
            <person name="Lavrijsen P."/>
            <person name="Sunseri F."/>
            <person name="Falavigna A."/>
            <person name="Ye Y."/>
            <person name="Leebens-Mack J.H."/>
            <person name="Chen G."/>
        </authorList>
    </citation>
    <scope>NUCLEOTIDE SEQUENCE [LARGE SCALE GENOMIC DNA]</scope>
    <source>
        <strain evidence="3">cv. DH0086</strain>
    </source>
</reference>